<dbReference type="InterPro" id="IPR006129">
    <property type="entry name" value="AdhesinB"/>
</dbReference>
<comment type="similarity">
    <text evidence="2 6">Belongs to the bacterial solute-binding protein 9 family.</text>
</comment>
<dbReference type="GO" id="GO:0007155">
    <property type="term" value="P:cell adhesion"/>
    <property type="evidence" value="ECO:0007669"/>
    <property type="project" value="InterPro"/>
</dbReference>
<dbReference type="PRINTS" id="PR00690">
    <property type="entry name" value="ADHESNFAMILY"/>
</dbReference>
<gene>
    <name evidence="7" type="ORF">DN752_00265</name>
</gene>
<evidence type="ECO:0000256" key="5">
    <source>
        <dbReference type="ARBA" id="ARBA00022729"/>
    </source>
</evidence>
<dbReference type="PANTHER" id="PTHR42953:SF1">
    <property type="entry name" value="METAL-BINDING PROTEIN HI_0362-RELATED"/>
    <property type="match status" value="1"/>
</dbReference>
<dbReference type="RefSeq" id="WP_112782120.1">
    <property type="nucleotide sequence ID" value="NZ_CP030041.1"/>
</dbReference>
<comment type="subcellular location">
    <subcellularLocation>
        <location evidence="1">Cell envelope</location>
    </subcellularLocation>
</comment>
<dbReference type="AlphaFoldDB" id="A0A2Z4IDX9"/>
<dbReference type="Gene3D" id="3.40.50.1980">
    <property type="entry name" value="Nitrogenase molybdenum iron protein domain"/>
    <property type="match status" value="2"/>
</dbReference>
<dbReference type="PANTHER" id="PTHR42953">
    <property type="entry name" value="HIGH-AFFINITY ZINC UPTAKE SYSTEM PROTEIN ZNUA-RELATED"/>
    <property type="match status" value="1"/>
</dbReference>
<keyword evidence="3 6" id="KW-0813">Transport</keyword>
<evidence type="ECO:0000256" key="4">
    <source>
        <dbReference type="ARBA" id="ARBA00022723"/>
    </source>
</evidence>
<name>A0A2Z4IDX9_9BACT</name>
<dbReference type="Proteomes" id="UP000248688">
    <property type="component" value="Chromosome"/>
</dbReference>
<keyword evidence="8" id="KW-1185">Reference proteome</keyword>
<dbReference type="EMBL" id="CP030041">
    <property type="protein sequence ID" value="AWW28698.1"/>
    <property type="molecule type" value="Genomic_DNA"/>
</dbReference>
<dbReference type="GO" id="GO:0030313">
    <property type="term" value="C:cell envelope"/>
    <property type="evidence" value="ECO:0007669"/>
    <property type="project" value="UniProtKB-SubCell"/>
</dbReference>
<protein>
    <submittedName>
        <fullName evidence="7">Metal ion ABC transporter substrate-binding protein</fullName>
    </submittedName>
</protein>
<evidence type="ECO:0000256" key="6">
    <source>
        <dbReference type="RuleBase" id="RU003512"/>
    </source>
</evidence>
<dbReference type="GO" id="GO:0030001">
    <property type="term" value="P:metal ion transport"/>
    <property type="evidence" value="ECO:0007669"/>
    <property type="project" value="InterPro"/>
</dbReference>
<dbReference type="Pfam" id="PF01297">
    <property type="entry name" value="ZnuA"/>
    <property type="match status" value="1"/>
</dbReference>
<dbReference type="InterPro" id="IPR006127">
    <property type="entry name" value="ZnuA-like"/>
</dbReference>
<proteinExistence type="inferred from homology"/>
<dbReference type="GO" id="GO:0046872">
    <property type="term" value="F:metal ion binding"/>
    <property type="evidence" value="ECO:0007669"/>
    <property type="project" value="UniProtKB-KW"/>
</dbReference>
<dbReference type="InterPro" id="IPR006128">
    <property type="entry name" value="Lipoprotein_PsaA-like"/>
</dbReference>
<organism evidence="7 8">
    <name type="scientific">Echinicola strongylocentroti</name>
    <dbReference type="NCBI Taxonomy" id="1795355"/>
    <lineage>
        <taxon>Bacteria</taxon>
        <taxon>Pseudomonadati</taxon>
        <taxon>Bacteroidota</taxon>
        <taxon>Cytophagia</taxon>
        <taxon>Cytophagales</taxon>
        <taxon>Cyclobacteriaceae</taxon>
        <taxon>Echinicola</taxon>
    </lineage>
</organism>
<keyword evidence="5" id="KW-0732">Signal</keyword>
<dbReference type="KEGG" id="est:DN752_00265"/>
<dbReference type="OrthoDB" id="9793396at2"/>
<evidence type="ECO:0000313" key="8">
    <source>
        <dbReference type="Proteomes" id="UP000248688"/>
    </source>
</evidence>
<evidence type="ECO:0000256" key="3">
    <source>
        <dbReference type="ARBA" id="ARBA00022448"/>
    </source>
</evidence>
<evidence type="ECO:0000313" key="7">
    <source>
        <dbReference type="EMBL" id="AWW28698.1"/>
    </source>
</evidence>
<dbReference type="InterPro" id="IPR050492">
    <property type="entry name" value="Bact_metal-bind_prot9"/>
</dbReference>
<evidence type="ECO:0000256" key="2">
    <source>
        <dbReference type="ARBA" id="ARBA00011028"/>
    </source>
</evidence>
<keyword evidence="4" id="KW-0479">Metal-binding</keyword>
<sequence length="314" mass="34856">MRIRILVLIGLVQLSACKFDKDGEREKFHITATTNIMADGVKALVGDSAVVTPIMAVGVDPHLYKASQRDLDLLFEADLVVYHGLHLEGKMVEVLHKFSRTHPVVNVGATLPPTLLISSPDYANTVDPHIWFDVHLWSIAMRNLKDKIIERKPTWEPYVNANWEKYKAQLDELDQYSAQKVKSITNQGQVLITAHDAFSYFGKAYQIEVKGLQGLSTLSEPGLNDVSSLVNFIIEKDIKAIFIEQSISPRAIKAVVEGCRRKGHQVTLAGPLYTDSLGDPEGPAGTYVGMVKTNVDEIVNNLKQHDTTNREPGS</sequence>
<evidence type="ECO:0000256" key="1">
    <source>
        <dbReference type="ARBA" id="ARBA00004196"/>
    </source>
</evidence>
<accession>A0A2Z4IDX9</accession>
<dbReference type="PRINTS" id="PR00691">
    <property type="entry name" value="ADHESINB"/>
</dbReference>
<reference evidence="7 8" key="1">
    <citation type="submission" date="2018-06" db="EMBL/GenBank/DDBJ databases">
        <title>Echinicola strongylocentroti sp. nov., isolated from a sea urchin Strongylocentrotus intermedius.</title>
        <authorList>
            <person name="Bae S.S."/>
        </authorList>
    </citation>
    <scope>NUCLEOTIDE SEQUENCE [LARGE SCALE GENOMIC DNA]</scope>
    <source>
        <strain evidence="7 8">MEBiC08714</strain>
    </source>
</reference>
<dbReference type="SUPFAM" id="SSF53807">
    <property type="entry name" value="Helical backbone' metal receptor"/>
    <property type="match status" value="1"/>
</dbReference>